<evidence type="ECO:0008006" key="3">
    <source>
        <dbReference type="Google" id="ProtNLM"/>
    </source>
</evidence>
<proteinExistence type="predicted"/>
<dbReference type="Proteomes" id="UP001515641">
    <property type="component" value="Unassembled WGS sequence"/>
</dbReference>
<protein>
    <recommendedName>
        <fullName evidence="3">DUF4105 domain-containing protein</fullName>
    </recommendedName>
</protein>
<evidence type="ECO:0000313" key="1">
    <source>
        <dbReference type="EMBL" id="NHR08021.1"/>
    </source>
</evidence>
<organism evidence="1 2">
    <name type="scientific">Chromobacterium fluminis</name>
    <dbReference type="NCBI Taxonomy" id="3044269"/>
    <lineage>
        <taxon>Bacteria</taxon>
        <taxon>Pseudomonadati</taxon>
        <taxon>Pseudomonadota</taxon>
        <taxon>Betaproteobacteria</taxon>
        <taxon>Neisseriales</taxon>
        <taxon>Chromobacteriaceae</taxon>
        <taxon>Chromobacterium</taxon>
    </lineage>
</organism>
<accession>A0ABX0LF16</accession>
<reference evidence="1 2" key="1">
    <citation type="submission" date="2020-03" db="EMBL/GenBank/DDBJ databases">
        <title>Draft genome sequence of environmentally isolated cultures.</title>
        <authorList>
            <person name="Wilson H.S."/>
            <person name="De Leon M.E."/>
        </authorList>
    </citation>
    <scope>NUCLEOTIDE SEQUENCE [LARGE SCALE GENOMIC DNA]</scope>
    <source>
        <strain evidence="1 2">HSC-31F16</strain>
    </source>
</reference>
<comment type="caution">
    <text evidence="1">The sequence shown here is derived from an EMBL/GenBank/DDBJ whole genome shotgun (WGS) entry which is preliminary data.</text>
</comment>
<keyword evidence="2" id="KW-1185">Reference proteome</keyword>
<sequence>MKSPGGKDLFLVRKHTSTPTTNDELKKVLLKRELIEVIISDSRMRSMGSQWGHAAIVIDGQVYSRAHEEYVKTDKNTYLNGGVVQRANDTINVNGNRWRDNVGVYLSVSTREKDIVKTELERRINVDREFKRKHPDGTSYSLLSNSCSSNVADALELVNILAHDPRWIPFPVAPAELLAVIEKSNRAVKKELYPKK</sequence>
<name>A0ABX0LF16_9NEIS</name>
<gene>
    <name evidence="1" type="ORF">HA052_22790</name>
</gene>
<evidence type="ECO:0000313" key="2">
    <source>
        <dbReference type="Proteomes" id="UP001515641"/>
    </source>
</evidence>
<dbReference type="EMBL" id="JAAOMA010000048">
    <property type="protein sequence ID" value="NHR08021.1"/>
    <property type="molecule type" value="Genomic_DNA"/>
</dbReference>